<organism evidence="1 2">
    <name type="scientific">Marasmiellus scandens</name>
    <dbReference type="NCBI Taxonomy" id="2682957"/>
    <lineage>
        <taxon>Eukaryota</taxon>
        <taxon>Fungi</taxon>
        <taxon>Dikarya</taxon>
        <taxon>Basidiomycota</taxon>
        <taxon>Agaricomycotina</taxon>
        <taxon>Agaricomycetes</taxon>
        <taxon>Agaricomycetidae</taxon>
        <taxon>Agaricales</taxon>
        <taxon>Marasmiineae</taxon>
        <taxon>Omphalotaceae</taxon>
        <taxon>Marasmiellus</taxon>
    </lineage>
</organism>
<evidence type="ECO:0000313" key="1">
    <source>
        <dbReference type="EMBL" id="KAK7458793.1"/>
    </source>
</evidence>
<dbReference type="Proteomes" id="UP001498398">
    <property type="component" value="Unassembled WGS sequence"/>
</dbReference>
<keyword evidence="2" id="KW-1185">Reference proteome</keyword>
<sequence length="132" mass="15073">MEHSTVLQLRKDLERGIFCSGATFGRRQEDVLDKTYRKAKKLDLQNFATTFDLNSTGIMDVVTAHLLDGSNENDVIRLLTIALRRISAHTAIHRGWDMCTGTFVSFAKLVQQKKESRDGAKTRVFNHNYKRS</sequence>
<proteinExistence type="predicted"/>
<name>A0ABR1JG00_9AGAR</name>
<dbReference type="EMBL" id="JBANRG010000017">
    <property type="protein sequence ID" value="KAK7458793.1"/>
    <property type="molecule type" value="Genomic_DNA"/>
</dbReference>
<evidence type="ECO:0000313" key="2">
    <source>
        <dbReference type="Proteomes" id="UP001498398"/>
    </source>
</evidence>
<accession>A0ABR1JG00</accession>
<comment type="caution">
    <text evidence="1">The sequence shown here is derived from an EMBL/GenBank/DDBJ whole genome shotgun (WGS) entry which is preliminary data.</text>
</comment>
<protein>
    <submittedName>
        <fullName evidence="1">Uncharacterized protein</fullName>
    </submittedName>
</protein>
<reference evidence="1 2" key="1">
    <citation type="submission" date="2024-01" db="EMBL/GenBank/DDBJ databases">
        <title>A draft genome for the cacao thread blight pathogen Marasmiellus scandens.</title>
        <authorList>
            <person name="Baruah I.K."/>
            <person name="Leung J."/>
            <person name="Bukari Y."/>
            <person name="Amoako-Attah I."/>
            <person name="Meinhardt L.W."/>
            <person name="Bailey B.A."/>
            <person name="Cohen S.P."/>
        </authorList>
    </citation>
    <scope>NUCLEOTIDE SEQUENCE [LARGE SCALE GENOMIC DNA]</scope>
    <source>
        <strain evidence="1 2">GH-19</strain>
    </source>
</reference>
<gene>
    <name evidence="1" type="ORF">VKT23_009799</name>
</gene>